<protein>
    <submittedName>
        <fullName evidence="7">MFS transporter</fullName>
    </submittedName>
</protein>
<dbReference type="PANTHER" id="PTHR23528">
    <property type="match status" value="1"/>
</dbReference>
<feature type="transmembrane region" description="Helical" evidence="5">
    <location>
        <begin position="90"/>
        <end position="108"/>
    </location>
</feature>
<evidence type="ECO:0000256" key="4">
    <source>
        <dbReference type="ARBA" id="ARBA00023136"/>
    </source>
</evidence>
<feature type="transmembrane region" description="Helical" evidence="5">
    <location>
        <begin position="177"/>
        <end position="195"/>
    </location>
</feature>
<comment type="subcellular location">
    <subcellularLocation>
        <location evidence="1">Cell membrane</location>
        <topology evidence="1">Multi-pass membrane protein</topology>
    </subcellularLocation>
</comment>
<feature type="domain" description="Major facilitator superfamily (MFS) profile" evidence="6">
    <location>
        <begin position="15"/>
        <end position="411"/>
    </location>
</feature>
<dbReference type="SUPFAM" id="SSF103473">
    <property type="entry name" value="MFS general substrate transporter"/>
    <property type="match status" value="1"/>
</dbReference>
<dbReference type="EMBL" id="BAAANN010000005">
    <property type="protein sequence ID" value="GAA1949570.1"/>
    <property type="molecule type" value="Genomic_DNA"/>
</dbReference>
<dbReference type="Proteomes" id="UP001501116">
    <property type="component" value="Unassembled WGS sequence"/>
</dbReference>
<keyword evidence="2 5" id="KW-0812">Transmembrane</keyword>
<dbReference type="CDD" id="cd06174">
    <property type="entry name" value="MFS"/>
    <property type="match status" value="1"/>
</dbReference>
<keyword evidence="8" id="KW-1185">Reference proteome</keyword>
<evidence type="ECO:0000313" key="7">
    <source>
        <dbReference type="EMBL" id="GAA1949570.1"/>
    </source>
</evidence>
<feature type="transmembrane region" description="Helical" evidence="5">
    <location>
        <begin position="17"/>
        <end position="36"/>
    </location>
</feature>
<evidence type="ECO:0000259" key="6">
    <source>
        <dbReference type="PROSITE" id="PS50850"/>
    </source>
</evidence>
<dbReference type="PANTHER" id="PTHR23528:SF1">
    <property type="entry name" value="MAJOR FACILITATOR SUPERFAMILY (MFS) PROFILE DOMAIN-CONTAINING PROTEIN"/>
    <property type="match status" value="1"/>
</dbReference>
<comment type="caution">
    <text evidence="7">The sequence shown here is derived from an EMBL/GenBank/DDBJ whole genome shotgun (WGS) entry which is preliminary data.</text>
</comment>
<dbReference type="Gene3D" id="1.20.1250.20">
    <property type="entry name" value="MFS general substrate transporter like domains"/>
    <property type="match status" value="2"/>
</dbReference>
<sequence>MTAGVLTEPTEPVTGRWIAALSTAVLGFWIVVVTPIQVLLPLQIERIDAGGKETSLAWVTAAAAVASILAAPVTGALSDRTTSRLGRRRPWIIGGALVAAVALAVQSAQATVLGVALCWVIAQAAQNTLFSGLSAMVPDRVPVAQRGLVSAFLGLATPVGLVLGVLLVTQVVSGQTAGYLLLAGLLLVCTVPFVLSTPDEPLPAAEAEPFVLKRFLAGFKIDLRKYPDFGWAAVSRLAIQLANSIATLYLLYFLRDDVKLDDPAGGVFVLTIIYTAGILLTSVVAGRLSDRSGKRKVFVITSSCVIALAMLVLAIGHNWVAAMVAAGILGLGYGVYAAIDNALITQVLPVAKERAKDLGVINIANTASQAFAPLVAGAVIALVSSYTVLYLIAGVIALAGAVLVRPIKGVR</sequence>
<dbReference type="RefSeq" id="WP_344415485.1">
    <property type="nucleotide sequence ID" value="NZ_BAAANN010000005.1"/>
</dbReference>
<feature type="transmembrane region" description="Helical" evidence="5">
    <location>
        <begin position="321"/>
        <end position="339"/>
    </location>
</feature>
<dbReference type="Pfam" id="PF07690">
    <property type="entry name" value="MFS_1"/>
    <property type="match status" value="1"/>
</dbReference>
<keyword evidence="4 5" id="KW-0472">Membrane</keyword>
<feature type="transmembrane region" description="Helical" evidence="5">
    <location>
        <begin position="229"/>
        <end position="252"/>
    </location>
</feature>
<organism evidence="7 8">
    <name type="scientific">Amycolatopsis minnesotensis</name>
    <dbReference type="NCBI Taxonomy" id="337894"/>
    <lineage>
        <taxon>Bacteria</taxon>
        <taxon>Bacillati</taxon>
        <taxon>Actinomycetota</taxon>
        <taxon>Actinomycetes</taxon>
        <taxon>Pseudonocardiales</taxon>
        <taxon>Pseudonocardiaceae</taxon>
        <taxon>Amycolatopsis</taxon>
    </lineage>
</organism>
<dbReference type="InterPro" id="IPR020846">
    <property type="entry name" value="MFS_dom"/>
</dbReference>
<dbReference type="InterPro" id="IPR036259">
    <property type="entry name" value="MFS_trans_sf"/>
</dbReference>
<gene>
    <name evidence="7" type="ORF">GCM10009754_17760</name>
</gene>
<feature type="transmembrane region" description="Helical" evidence="5">
    <location>
        <begin position="148"/>
        <end position="171"/>
    </location>
</feature>
<feature type="transmembrane region" description="Helical" evidence="5">
    <location>
        <begin position="56"/>
        <end position="78"/>
    </location>
</feature>
<evidence type="ECO:0000256" key="1">
    <source>
        <dbReference type="ARBA" id="ARBA00004651"/>
    </source>
</evidence>
<keyword evidence="3 5" id="KW-1133">Transmembrane helix</keyword>
<evidence type="ECO:0000256" key="3">
    <source>
        <dbReference type="ARBA" id="ARBA00022989"/>
    </source>
</evidence>
<proteinExistence type="predicted"/>
<dbReference type="PROSITE" id="PS50850">
    <property type="entry name" value="MFS"/>
    <property type="match status" value="1"/>
</dbReference>
<evidence type="ECO:0000256" key="2">
    <source>
        <dbReference type="ARBA" id="ARBA00022692"/>
    </source>
</evidence>
<feature type="transmembrane region" description="Helical" evidence="5">
    <location>
        <begin position="264"/>
        <end position="285"/>
    </location>
</feature>
<accession>A0ABN2QCK3</accession>
<feature type="transmembrane region" description="Helical" evidence="5">
    <location>
        <begin position="297"/>
        <end position="315"/>
    </location>
</feature>
<evidence type="ECO:0000313" key="8">
    <source>
        <dbReference type="Proteomes" id="UP001501116"/>
    </source>
</evidence>
<reference evidence="7 8" key="1">
    <citation type="journal article" date="2019" name="Int. J. Syst. Evol. Microbiol.">
        <title>The Global Catalogue of Microorganisms (GCM) 10K type strain sequencing project: providing services to taxonomists for standard genome sequencing and annotation.</title>
        <authorList>
            <consortium name="The Broad Institute Genomics Platform"/>
            <consortium name="The Broad Institute Genome Sequencing Center for Infectious Disease"/>
            <person name="Wu L."/>
            <person name="Ma J."/>
        </authorList>
    </citation>
    <scope>NUCLEOTIDE SEQUENCE [LARGE SCALE GENOMIC DNA]</scope>
    <source>
        <strain evidence="7 8">JCM 14545</strain>
    </source>
</reference>
<feature type="transmembrane region" description="Helical" evidence="5">
    <location>
        <begin position="114"/>
        <end position="136"/>
    </location>
</feature>
<dbReference type="InterPro" id="IPR011701">
    <property type="entry name" value="MFS"/>
</dbReference>
<evidence type="ECO:0000256" key="5">
    <source>
        <dbReference type="SAM" id="Phobius"/>
    </source>
</evidence>
<feature type="transmembrane region" description="Helical" evidence="5">
    <location>
        <begin position="388"/>
        <end position="407"/>
    </location>
</feature>
<name>A0ABN2QCK3_9PSEU</name>
<feature type="transmembrane region" description="Helical" evidence="5">
    <location>
        <begin position="360"/>
        <end position="382"/>
    </location>
</feature>